<protein>
    <submittedName>
        <fullName evidence="2">Lipoprotein</fullName>
    </submittedName>
</protein>
<dbReference type="EMBL" id="JQIM01000007">
    <property type="protein sequence ID" value="KGX17244.1"/>
    <property type="molecule type" value="Genomic_DNA"/>
</dbReference>
<sequence length="63" mass="6732">MRRVLSCLVTVRFSCCVAACTSLLLAGCVNTPISDLPRQFAGTPLSPYQSTAPALICRGCELR</sequence>
<proteinExistence type="predicted"/>
<comment type="caution">
    <text evidence="2">The sequence shown here is derived from an EMBL/GenBank/DDBJ whole genome shotgun (WGS) entry which is preliminary data.</text>
</comment>
<reference evidence="2 3" key="1">
    <citation type="submission" date="2014-08" db="EMBL/GenBank/DDBJ databases">
        <authorList>
            <person name="Bunnell A."/>
            <person name="Chain P.S."/>
            <person name="Chertkov O."/>
            <person name="Currie B.J."/>
            <person name="Daligault H.E."/>
            <person name="Davenport K.W."/>
            <person name="Davis C."/>
            <person name="Gleasner C.D."/>
            <person name="Johnson S.L."/>
            <person name="Kaestli M."/>
            <person name="Koren S."/>
            <person name="Kunde Y.A."/>
            <person name="Mayo M."/>
            <person name="McMurry K.K."/>
            <person name="Price E.P."/>
            <person name="Reitenga K.G."/>
            <person name="Robison R."/>
            <person name="Rosovitz M.J."/>
            <person name="Sarovich D.S."/>
            <person name="Teshima H."/>
        </authorList>
    </citation>
    <scope>NUCLEOTIDE SEQUENCE [LARGE SCALE GENOMIC DNA]</scope>
    <source>
        <strain evidence="2 3">MSHR44</strain>
    </source>
</reference>
<feature type="chain" id="PRO_5041470224" evidence="1">
    <location>
        <begin position="27"/>
        <end position="63"/>
    </location>
</feature>
<feature type="signal peptide" evidence="1">
    <location>
        <begin position="1"/>
        <end position="26"/>
    </location>
</feature>
<evidence type="ECO:0000256" key="1">
    <source>
        <dbReference type="SAM" id="SignalP"/>
    </source>
</evidence>
<dbReference type="PROSITE" id="PS51257">
    <property type="entry name" value="PROKAR_LIPOPROTEIN"/>
    <property type="match status" value="1"/>
</dbReference>
<gene>
    <name evidence="2" type="ORF">Y036_6013</name>
</gene>
<accession>A0AA40JJ90</accession>
<evidence type="ECO:0000313" key="3">
    <source>
        <dbReference type="Proteomes" id="UP000030475"/>
    </source>
</evidence>
<organism evidence="2 3">
    <name type="scientific">Burkholderia pseudomallei</name>
    <name type="common">Pseudomonas pseudomallei</name>
    <dbReference type="NCBI Taxonomy" id="28450"/>
    <lineage>
        <taxon>Bacteria</taxon>
        <taxon>Pseudomonadati</taxon>
        <taxon>Pseudomonadota</taxon>
        <taxon>Betaproteobacteria</taxon>
        <taxon>Burkholderiales</taxon>
        <taxon>Burkholderiaceae</taxon>
        <taxon>Burkholderia</taxon>
        <taxon>pseudomallei group</taxon>
    </lineage>
</organism>
<name>A0AA40JJ90_BURPE</name>
<dbReference type="AlphaFoldDB" id="A0AA40JJ90"/>
<keyword evidence="1" id="KW-0732">Signal</keyword>
<evidence type="ECO:0000313" key="2">
    <source>
        <dbReference type="EMBL" id="KGX17244.1"/>
    </source>
</evidence>
<keyword evidence="2" id="KW-0449">Lipoprotein</keyword>
<dbReference type="Proteomes" id="UP000030475">
    <property type="component" value="Unassembled WGS sequence"/>
</dbReference>